<dbReference type="GO" id="GO:0005737">
    <property type="term" value="C:cytoplasm"/>
    <property type="evidence" value="ECO:0007669"/>
    <property type="project" value="UniProtKB-SubCell"/>
</dbReference>
<keyword evidence="1 2" id="KW-0808">Transferase</keyword>
<evidence type="ECO:0000313" key="5">
    <source>
        <dbReference type="EMBL" id="QPC47479.1"/>
    </source>
</evidence>
<dbReference type="InterPro" id="IPR008220">
    <property type="entry name" value="HAT_MetX-like"/>
</dbReference>
<dbReference type="Gene3D" id="3.40.50.1820">
    <property type="entry name" value="alpha/beta hydrolase"/>
    <property type="match status" value="1"/>
</dbReference>
<comment type="caution">
    <text evidence="2">Lacks conserved residue(s) required for the propagation of feature annotation.</text>
</comment>
<evidence type="ECO:0000256" key="3">
    <source>
        <dbReference type="PIRSR" id="PIRSR000443-1"/>
    </source>
</evidence>
<keyword evidence="2" id="KW-0486">Methionine biosynthesis</keyword>
<protein>
    <recommendedName>
        <fullName evidence="2">Homoserine O-acetyltransferase</fullName>
        <shortName evidence="2">HAT</shortName>
        <ecNumber evidence="2">2.3.1.31</ecNumber>
    </recommendedName>
    <alternativeName>
        <fullName evidence="2">Homoserine transacetylase</fullName>
        <shortName evidence="2">HTA</shortName>
    </alternativeName>
</protein>
<gene>
    <name evidence="2" type="primary">metXA</name>
    <name evidence="5" type="ORF">G8O30_11245</name>
</gene>
<dbReference type="GO" id="GO:0004414">
    <property type="term" value="F:homoserine O-acetyltransferase activity"/>
    <property type="evidence" value="ECO:0007669"/>
    <property type="project" value="UniProtKB-UniRule"/>
</dbReference>
<dbReference type="Proteomes" id="UP000593626">
    <property type="component" value="Chromosome"/>
</dbReference>
<dbReference type="NCBIfam" id="TIGR01392">
    <property type="entry name" value="homoserO_Ac_trn"/>
    <property type="match status" value="1"/>
</dbReference>
<organism evidence="5 6">
    <name type="scientific">Mangrovibacillus cuniculi</name>
    <dbReference type="NCBI Taxonomy" id="2593652"/>
    <lineage>
        <taxon>Bacteria</taxon>
        <taxon>Bacillati</taxon>
        <taxon>Bacillota</taxon>
        <taxon>Bacilli</taxon>
        <taxon>Bacillales</taxon>
        <taxon>Bacillaceae</taxon>
        <taxon>Mangrovibacillus</taxon>
    </lineage>
</organism>
<dbReference type="GO" id="GO:0009092">
    <property type="term" value="P:homoserine metabolic process"/>
    <property type="evidence" value="ECO:0007669"/>
    <property type="project" value="TreeGrafter"/>
</dbReference>
<comment type="subcellular location">
    <subcellularLocation>
        <location evidence="2">Cytoplasm</location>
    </subcellularLocation>
</comment>
<dbReference type="HAMAP" id="MF_00296">
    <property type="entry name" value="MetX_acyltransf"/>
    <property type="match status" value="1"/>
</dbReference>
<feature type="active site" evidence="2 3">
    <location>
        <position position="320"/>
    </location>
</feature>
<dbReference type="GO" id="GO:0009086">
    <property type="term" value="P:methionine biosynthetic process"/>
    <property type="evidence" value="ECO:0007669"/>
    <property type="project" value="UniProtKB-UniRule"/>
</dbReference>
<name>A0A7S8HG08_9BACI</name>
<proteinExistence type="inferred from homology"/>
<dbReference type="PIRSF" id="PIRSF000443">
    <property type="entry name" value="Homoser_Ac_trans"/>
    <property type="match status" value="1"/>
</dbReference>
<dbReference type="Pfam" id="PF00561">
    <property type="entry name" value="Abhydrolase_1"/>
    <property type="match status" value="1"/>
</dbReference>
<keyword evidence="2" id="KW-0028">Amino-acid biosynthesis</keyword>
<keyword evidence="6" id="KW-1185">Reference proteome</keyword>
<feature type="domain" description="AB hydrolase-1" evidence="4">
    <location>
        <begin position="40"/>
        <end position="326"/>
    </location>
</feature>
<dbReference type="PANTHER" id="PTHR32268">
    <property type="entry name" value="HOMOSERINE O-ACETYLTRANSFERASE"/>
    <property type="match status" value="1"/>
</dbReference>
<dbReference type="EC" id="2.3.1.31" evidence="2"/>
<feature type="binding site" evidence="2">
    <location>
        <position position="321"/>
    </location>
    <ligand>
        <name>substrate</name>
    </ligand>
</feature>
<evidence type="ECO:0000256" key="1">
    <source>
        <dbReference type="ARBA" id="ARBA00022679"/>
    </source>
</evidence>
<comment type="similarity">
    <text evidence="2">Belongs to the AB hydrolase superfamily. MetX family.</text>
</comment>
<dbReference type="UniPathway" id="UPA00051">
    <property type="reaction ID" value="UER00074"/>
</dbReference>
<dbReference type="InterPro" id="IPR000073">
    <property type="entry name" value="AB_hydrolase_1"/>
</dbReference>
<dbReference type="NCBIfam" id="NF001209">
    <property type="entry name" value="PRK00175.1"/>
    <property type="match status" value="1"/>
</dbReference>
<feature type="active site" evidence="2 3">
    <location>
        <position position="291"/>
    </location>
</feature>
<accession>A0A7S8HG08</accession>
<evidence type="ECO:0000256" key="2">
    <source>
        <dbReference type="HAMAP-Rule" id="MF_00296"/>
    </source>
</evidence>
<dbReference type="InterPro" id="IPR029058">
    <property type="entry name" value="AB_hydrolase_fold"/>
</dbReference>
<comment type="subunit">
    <text evidence="2">Homodimer.</text>
</comment>
<dbReference type="KEGG" id="mcui:G8O30_11245"/>
<dbReference type="AlphaFoldDB" id="A0A7S8HG08"/>
<reference evidence="5 6" key="1">
    <citation type="submission" date="2019-07" db="EMBL/GenBank/DDBJ databases">
        <title>Genome sequence of 2 isolates from Red Sea Mangroves.</title>
        <authorList>
            <person name="Sefrji F."/>
            <person name="Michoud G."/>
            <person name="Merlino G."/>
            <person name="Daffonchio D."/>
        </authorList>
    </citation>
    <scope>NUCLEOTIDE SEQUENCE [LARGE SCALE GENOMIC DNA]</scope>
    <source>
        <strain evidence="5 6">R1DC41</strain>
    </source>
</reference>
<evidence type="ECO:0000313" key="6">
    <source>
        <dbReference type="Proteomes" id="UP000593626"/>
    </source>
</evidence>
<keyword evidence="2 5" id="KW-0012">Acyltransferase</keyword>
<dbReference type="PANTHER" id="PTHR32268:SF11">
    <property type="entry name" value="HOMOSERINE O-ACETYLTRANSFERASE"/>
    <property type="match status" value="1"/>
</dbReference>
<sequence length="346" mass="38095">MPLRYRETGKVHIGSYTTERGEVIPAVEVAYERVGNPHNPVVLVCHALTGNQVAVGTEDQPGWWAECIGTGKYVDTNEFQVLTFNVLGSCYGSTGPTSTSPSGKPYGATFPEVTIRDMVHVQRKALDKLNISSIHAVIGGSLGGMQVLEWLVLYPSLINRAVVLASTAALSPYAIAFNHVGEQAILLDPNFQDGNYPSNEGLSGLSIARMVGMITYRSKTLFQQRYGEVRSGIQSYLDYQGEIFLQRFDANAYLRLLRAMNQHDIGRDRGGVEKVLREIQTPVTLIGYEGDLLYSIEEMEEMANVLPNSTFVKVSTDFGHDGFLVEADKWGPAIQRELVNGVEETV</sequence>
<comment type="pathway">
    <text evidence="2">Amino-acid biosynthesis; L-methionine biosynthesis via de novo pathway; O-acetyl-L-homoserine from L-homoserine: step 1/1.</text>
</comment>
<feature type="active site" description="Nucleophile" evidence="2 3">
    <location>
        <position position="141"/>
    </location>
</feature>
<evidence type="ECO:0000259" key="4">
    <source>
        <dbReference type="Pfam" id="PF00561"/>
    </source>
</evidence>
<dbReference type="SUPFAM" id="SSF53474">
    <property type="entry name" value="alpha/beta-Hydrolases"/>
    <property type="match status" value="1"/>
</dbReference>
<comment type="catalytic activity">
    <reaction evidence="2">
        <text>L-homoserine + acetyl-CoA = O-acetyl-L-homoserine + CoA</text>
        <dbReference type="Rhea" id="RHEA:13701"/>
        <dbReference type="ChEBI" id="CHEBI:57287"/>
        <dbReference type="ChEBI" id="CHEBI:57288"/>
        <dbReference type="ChEBI" id="CHEBI:57476"/>
        <dbReference type="ChEBI" id="CHEBI:57716"/>
        <dbReference type="EC" id="2.3.1.31"/>
    </reaction>
</comment>
<feature type="binding site" evidence="2">
    <location>
        <position position="209"/>
    </location>
    <ligand>
        <name>substrate</name>
    </ligand>
</feature>
<comment type="function">
    <text evidence="2">Transfers an acetyl group from acetyl-CoA to L-homoserine, forming acetyl-L-homoserine.</text>
</comment>
<dbReference type="EMBL" id="CP049742">
    <property type="protein sequence ID" value="QPC47479.1"/>
    <property type="molecule type" value="Genomic_DNA"/>
</dbReference>
<keyword evidence="2" id="KW-0963">Cytoplasm</keyword>